<sequence length="232" mass="25578">MQQRVCYLQHVPFEGLGSIADTLAGQGCSVQKVALYENSSLPDIEQFDCLIVMGGPMSIHDEKQYPWLATEKQLISQAIAADKKVFGICLGAQLIASVLGAEISANPYKEIGWHDIRLTAEAELTWLAELLPATMSAFHWHGETFSLPGGAVAVATSEACLLQGFLYLDKVVALQFHLESTQQSVKQLIQHCGHELDGSAYVQNAGKMLASEQQFKLLNQQMDHIIRHWLSL</sequence>
<dbReference type="AlphaFoldDB" id="A0A8J6IWW0"/>
<evidence type="ECO:0000313" key="3">
    <source>
        <dbReference type="Proteomes" id="UP000601768"/>
    </source>
</evidence>
<dbReference type="SUPFAM" id="SSF52317">
    <property type="entry name" value="Class I glutamine amidotransferase-like"/>
    <property type="match status" value="1"/>
</dbReference>
<feature type="domain" description="Glutamine amidotransferase" evidence="1">
    <location>
        <begin position="19"/>
        <end position="185"/>
    </location>
</feature>
<dbReference type="GO" id="GO:0005829">
    <property type="term" value="C:cytosol"/>
    <property type="evidence" value="ECO:0007669"/>
    <property type="project" value="TreeGrafter"/>
</dbReference>
<dbReference type="Pfam" id="PF00117">
    <property type="entry name" value="GATase"/>
    <property type="match status" value="1"/>
</dbReference>
<dbReference type="Gene3D" id="3.40.50.880">
    <property type="match status" value="1"/>
</dbReference>
<dbReference type="FunFam" id="3.40.50.880:FF:000033">
    <property type="entry name" value="Glutamine amidotransferase class-I"/>
    <property type="match status" value="1"/>
</dbReference>
<evidence type="ECO:0000313" key="2">
    <source>
        <dbReference type="EMBL" id="MBC3767055.1"/>
    </source>
</evidence>
<dbReference type="PANTHER" id="PTHR42695">
    <property type="entry name" value="GLUTAMINE AMIDOTRANSFERASE YLR126C-RELATED"/>
    <property type="match status" value="1"/>
</dbReference>
<dbReference type="EMBL" id="JACNEP010000013">
    <property type="protein sequence ID" value="MBC3767055.1"/>
    <property type="molecule type" value="Genomic_DNA"/>
</dbReference>
<keyword evidence="3" id="KW-1185">Reference proteome</keyword>
<organism evidence="2 3">
    <name type="scientific">Neptunicella marina</name>
    <dbReference type="NCBI Taxonomy" id="2125989"/>
    <lineage>
        <taxon>Bacteria</taxon>
        <taxon>Pseudomonadati</taxon>
        <taxon>Pseudomonadota</taxon>
        <taxon>Gammaproteobacteria</taxon>
        <taxon>Alteromonadales</taxon>
        <taxon>Alteromonadaceae</taxon>
        <taxon>Neptunicella</taxon>
    </lineage>
</organism>
<gene>
    <name evidence="2" type="ORF">H8B19_14310</name>
</gene>
<keyword evidence="2" id="KW-0315">Glutamine amidotransferase</keyword>
<dbReference type="CDD" id="cd01741">
    <property type="entry name" value="GATase1_1"/>
    <property type="match status" value="1"/>
</dbReference>
<dbReference type="PROSITE" id="PS51273">
    <property type="entry name" value="GATASE_TYPE_1"/>
    <property type="match status" value="1"/>
</dbReference>
<dbReference type="InterPro" id="IPR017926">
    <property type="entry name" value="GATASE"/>
</dbReference>
<reference evidence="2" key="1">
    <citation type="journal article" date="2018" name="Int. J. Syst. Evol. Microbiol.">
        <title>Neptunicella marina gen. nov., sp. nov., isolated from surface seawater.</title>
        <authorList>
            <person name="Liu X."/>
            <person name="Lai Q."/>
            <person name="Du Y."/>
            <person name="Zhang X."/>
            <person name="Liu Z."/>
            <person name="Sun F."/>
            <person name="Shao Z."/>
        </authorList>
    </citation>
    <scope>NUCLEOTIDE SEQUENCE</scope>
    <source>
        <strain evidence="2">S27-2</strain>
    </source>
</reference>
<dbReference type="InterPro" id="IPR044992">
    <property type="entry name" value="ChyE-like"/>
</dbReference>
<reference evidence="2" key="2">
    <citation type="submission" date="2020-08" db="EMBL/GenBank/DDBJ databases">
        <authorList>
            <person name="Lai Q."/>
        </authorList>
    </citation>
    <scope>NUCLEOTIDE SEQUENCE</scope>
    <source>
        <strain evidence="2">S27-2</strain>
    </source>
</reference>
<dbReference type="InterPro" id="IPR029062">
    <property type="entry name" value="Class_I_gatase-like"/>
</dbReference>
<comment type="caution">
    <text evidence="2">The sequence shown here is derived from an EMBL/GenBank/DDBJ whole genome shotgun (WGS) entry which is preliminary data.</text>
</comment>
<proteinExistence type="predicted"/>
<evidence type="ECO:0000259" key="1">
    <source>
        <dbReference type="Pfam" id="PF00117"/>
    </source>
</evidence>
<dbReference type="PANTHER" id="PTHR42695:SF5">
    <property type="entry name" value="GLUTAMINE AMIDOTRANSFERASE YLR126C-RELATED"/>
    <property type="match status" value="1"/>
</dbReference>
<accession>A0A8J6IWW0</accession>
<protein>
    <submittedName>
        <fullName evidence="2">Type 1 glutamine amidotransferase</fullName>
    </submittedName>
</protein>
<name>A0A8J6IWW0_9ALTE</name>
<dbReference type="Proteomes" id="UP000601768">
    <property type="component" value="Unassembled WGS sequence"/>
</dbReference>
<dbReference type="RefSeq" id="WP_186507570.1">
    <property type="nucleotide sequence ID" value="NZ_JACNEP010000013.1"/>
</dbReference>